<dbReference type="AlphaFoldDB" id="A0AAW9JTI6"/>
<dbReference type="Pfam" id="PF08958">
    <property type="entry name" value="DUF1871"/>
    <property type="match status" value="1"/>
</dbReference>
<dbReference type="Gene3D" id="1.10.340.20">
    <property type="entry name" value="Apc36109-like domain"/>
    <property type="match status" value="1"/>
</dbReference>
<dbReference type="EMBL" id="JAVBVO010000004">
    <property type="protein sequence ID" value="MDZ5759847.1"/>
    <property type="molecule type" value="Genomic_DNA"/>
</dbReference>
<dbReference type="SUPFAM" id="SSF116922">
    <property type="entry name" value="YugE-like"/>
    <property type="match status" value="1"/>
</dbReference>
<comment type="caution">
    <text evidence="1">The sequence shown here is derived from an EMBL/GenBank/DDBJ whole genome shotgun (WGS) entry which is preliminary data.</text>
</comment>
<gene>
    <name evidence="1" type="ORF">RAK27_14390</name>
</gene>
<dbReference type="Proteomes" id="UP001290462">
    <property type="component" value="Unassembled WGS sequence"/>
</dbReference>
<protein>
    <submittedName>
        <fullName evidence="1">DUF1871 family protein</fullName>
    </submittedName>
</protein>
<dbReference type="InterPro" id="IPR023162">
    <property type="entry name" value="Apc36109-like_dom_sf"/>
</dbReference>
<proteinExistence type="predicted"/>
<evidence type="ECO:0000313" key="2">
    <source>
        <dbReference type="Proteomes" id="UP001290462"/>
    </source>
</evidence>
<name>A0AAW9JTI6_CARML</name>
<evidence type="ECO:0000313" key="1">
    <source>
        <dbReference type="EMBL" id="MDZ5759847.1"/>
    </source>
</evidence>
<reference evidence="1" key="1">
    <citation type="submission" date="2023-08" db="EMBL/GenBank/DDBJ databases">
        <title>Genomic characterization of piscicolin 126 produced by Carnobacterium maltaromaticum CM22 strain isolated from salmon (Salmo salar).</title>
        <authorList>
            <person name="Gonzalez-Gragera E."/>
            <person name="Garcia-Lopez J.D."/>
            <person name="Teso-Perez C."/>
            <person name="Gimenez-Hernandez I."/>
            <person name="Peralta-Sanchez J.M."/>
            <person name="Valdivia E."/>
            <person name="Montalban-Lopez M."/>
            <person name="Martin-Platero A.M."/>
            <person name="Banos A."/>
            <person name="Martinez-Bueno M."/>
        </authorList>
    </citation>
    <scope>NUCLEOTIDE SEQUENCE</scope>
    <source>
        <strain evidence="1">CM22</strain>
    </source>
</reference>
<sequence>MQKISNDNMHEKIEDIIHKWDPLEVFPFAPKDEYENEINKIAKLVNEFQTTEELALAIEKIFFDSFGAEIINVPKAVYISLADNIFKK</sequence>
<accession>A0AAW9JTI6</accession>
<dbReference type="InterPro" id="IPR015053">
    <property type="entry name" value="DUF1871"/>
</dbReference>
<organism evidence="1 2">
    <name type="scientific">Carnobacterium maltaromaticum</name>
    <name type="common">Carnobacterium piscicola</name>
    <dbReference type="NCBI Taxonomy" id="2751"/>
    <lineage>
        <taxon>Bacteria</taxon>
        <taxon>Bacillati</taxon>
        <taxon>Bacillota</taxon>
        <taxon>Bacilli</taxon>
        <taxon>Lactobacillales</taxon>
        <taxon>Carnobacteriaceae</taxon>
        <taxon>Carnobacterium</taxon>
    </lineage>
</organism>